<dbReference type="PIRSF" id="PIRSF010312">
    <property type="entry name" value="Sulphur_oxidation_SoxY"/>
    <property type="match status" value="1"/>
</dbReference>
<evidence type="ECO:0000313" key="5">
    <source>
        <dbReference type="Proteomes" id="UP000501726"/>
    </source>
</evidence>
<dbReference type="InterPro" id="IPR016568">
    <property type="entry name" value="Sulphur_oxidation_SoxY"/>
</dbReference>
<accession>A0A6F8PWI3</accession>
<evidence type="ECO:0000256" key="1">
    <source>
        <dbReference type="ARBA" id="ARBA00022729"/>
    </source>
</evidence>
<keyword evidence="5" id="KW-1185">Reference proteome</keyword>
<reference evidence="5" key="1">
    <citation type="submission" date="2019-11" db="EMBL/GenBank/DDBJ databases">
        <title>Isolation and characterization of two novel species in the genus Thiomicrorhabdus.</title>
        <authorList>
            <person name="Mochizuki J."/>
            <person name="Kojima H."/>
            <person name="Fukui M."/>
        </authorList>
    </citation>
    <scope>NUCLEOTIDE SEQUENCE [LARGE SCALE GENOMIC DNA]</scope>
    <source>
        <strain evidence="5">aks77</strain>
    </source>
</reference>
<organism evidence="4 5">
    <name type="scientific">Thiosulfatimonas sediminis</name>
    <dbReference type="NCBI Taxonomy" id="2675054"/>
    <lineage>
        <taxon>Bacteria</taxon>
        <taxon>Pseudomonadati</taxon>
        <taxon>Pseudomonadota</taxon>
        <taxon>Gammaproteobacteria</taxon>
        <taxon>Thiotrichales</taxon>
        <taxon>Piscirickettsiaceae</taxon>
        <taxon>Thiosulfatimonas</taxon>
    </lineage>
</organism>
<dbReference type="PROSITE" id="PS51318">
    <property type="entry name" value="TAT"/>
    <property type="match status" value="1"/>
</dbReference>
<protein>
    <submittedName>
        <fullName evidence="4">Thiosulfate oxidation carrier protein SoxY</fullName>
    </submittedName>
</protein>
<feature type="chain" id="PRO_5026217044" evidence="2">
    <location>
        <begin position="33"/>
        <end position="156"/>
    </location>
</feature>
<dbReference type="InterPro" id="IPR038162">
    <property type="entry name" value="SoxY_sf"/>
</dbReference>
<dbReference type="InterPro" id="IPR032711">
    <property type="entry name" value="SoxY"/>
</dbReference>
<feature type="signal peptide" evidence="2">
    <location>
        <begin position="1"/>
        <end position="32"/>
    </location>
</feature>
<dbReference type="Pfam" id="PF13501">
    <property type="entry name" value="SoxY"/>
    <property type="match status" value="1"/>
</dbReference>
<evidence type="ECO:0000313" key="4">
    <source>
        <dbReference type="EMBL" id="BBP46503.1"/>
    </source>
</evidence>
<dbReference type="NCBIfam" id="TIGR04488">
    <property type="entry name" value="SoxY_true_GGCGG"/>
    <property type="match status" value="1"/>
</dbReference>
<gene>
    <name evidence="4" type="primary">soxY</name>
    <name evidence="4" type="ORF">THMIRHAS_18760</name>
</gene>
<name>A0A6F8PWI3_9GAMM</name>
<sequence length="156" mass="15660">MKRRSFLKGTLATGAAAVAVNAGLLTPSTVLAADWNTKAFTAKTIDDAVSAVYGSAATAASGDIKLKAPAIAENGAVTPVEVDASAIDGVESISILASKNPIPMVCEYTFAAGAVGFVSTRIKMGETMNVIAIVNAGGKLLKTEQEVKVTIGGCGG</sequence>
<dbReference type="Proteomes" id="UP000501726">
    <property type="component" value="Chromosome"/>
</dbReference>
<dbReference type="KEGG" id="tse:THMIRHAS_18760"/>
<evidence type="ECO:0000256" key="2">
    <source>
        <dbReference type="SAM" id="SignalP"/>
    </source>
</evidence>
<dbReference type="NCBIfam" id="TIGR01409">
    <property type="entry name" value="TAT_signal_seq"/>
    <property type="match status" value="1"/>
</dbReference>
<dbReference type="EMBL" id="AP021889">
    <property type="protein sequence ID" value="BBP46503.1"/>
    <property type="molecule type" value="Genomic_DNA"/>
</dbReference>
<proteinExistence type="predicted"/>
<evidence type="ECO:0000259" key="3">
    <source>
        <dbReference type="Pfam" id="PF13501"/>
    </source>
</evidence>
<dbReference type="InterPro" id="IPR006311">
    <property type="entry name" value="TAT_signal"/>
</dbReference>
<keyword evidence="1 2" id="KW-0732">Signal</keyword>
<dbReference type="Gene3D" id="2.60.40.2470">
    <property type="entry name" value="SoxY domain"/>
    <property type="match status" value="1"/>
</dbReference>
<dbReference type="Pfam" id="PF10518">
    <property type="entry name" value="TAT_signal"/>
    <property type="match status" value="1"/>
</dbReference>
<dbReference type="RefSeq" id="WP_173273173.1">
    <property type="nucleotide sequence ID" value="NZ_AP021889.1"/>
</dbReference>
<feature type="domain" description="Ig-like SoxY" evidence="3">
    <location>
        <begin position="51"/>
        <end position="154"/>
    </location>
</feature>
<dbReference type="AlphaFoldDB" id="A0A6F8PWI3"/>
<dbReference type="InterPro" id="IPR019546">
    <property type="entry name" value="TAT_signal_bac_arc"/>
</dbReference>